<dbReference type="Pfam" id="PF08209">
    <property type="entry name" value="Sgf11"/>
    <property type="match status" value="1"/>
</dbReference>
<keyword evidence="3" id="KW-0863">Zinc-finger</keyword>
<keyword evidence="9" id="KW-0539">Nucleus</keyword>
<evidence type="ECO:0000256" key="4">
    <source>
        <dbReference type="ARBA" id="ARBA00022833"/>
    </source>
</evidence>
<keyword evidence="7 10" id="KW-0010">Activator</keyword>
<keyword evidence="8" id="KW-0804">Transcription</keyword>
<dbReference type="Gene3D" id="3.30.160.60">
    <property type="entry name" value="Classic Zinc Finger"/>
    <property type="match status" value="1"/>
</dbReference>
<dbReference type="Proteomes" id="UP000076154">
    <property type="component" value="Unassembled WGS sequence"/>
</dbReference>
<feature type="region of interest" description="Disordered" evidence="11">
    <location>
        <begin position="82"/>
        <end position="122"/>
    </location>
</feature>
<dbReference type="AlphaFoldDB" id="A0A369K851"/>
<evidence type="ECO:0000313" key="12">
    <source>
        <dbReference type="EMBL" id="RDB29017.1"/>
    </source>
</evidence>
<evidence type="ECO:0000256" key="10">
    <source>
        <dbReference type="RuleBase" id="RU261113"/>
    </source>
</evidence>
<dbReference type="GO" id="GO:0070461">
    <property type="term" value="C:SAGA-type complex"/>
    <property type="evidence" value="ECO:0007669"/>
    <property type="project" value="UniProtKB-ARBA"/>
</dbReference>
<evidence type="ECO:0000256" key="1">
    <source>
        <dbReference type="ARBA" id="ARBA00004123"/>
    </source>
</evidence>
<evidence type="ECO:0000313" key="13">
    <source>
        <dbReference type="Proteomes" id="UP000076154"/>
    </source>
</evidence>
<feature type="compositionally biased region" description="Polar residues" evidence="11">
    <location>
        <begin position="249"/>
        <end position="264"/>
    </location>
</feature>
<feature type="region of interest" description="Disordered" evidence="11">
    <location>
        <begin position="156"/>
        <end position="357"/>
    </location>
</feature>
<dbReference type="OrthoDB" id="21557at2759"/>
<dbReference type="STRING" id="39966.A0A369K851"/>
<evidence type="ECO:0000256" key="11">
    <source>
        <dbReference type="SAM" id="MobiDB-lite"/>
    </source>
</evidence>
<name>A0A369K851_HYPMA</name>
<keyword evidence="13" id="KW-1185">Reference proteome</keyword>
<evidence type="ECO:0000256" key="9">
    <source>
        <dbReference type="ARBA" id="ARBA00023242"/>
    </source>
</evidence>
<evidence type="ECO:0000256" key="5">
    <source>
        <dbReference type="ARBA" id="ARBA00022853"/>
    </source>
</evidence>
<dbReference type="GO" id="GO:0008270">
    <property type="term" value="F:zinc ion binding"/>
    <property type="evidence" value="ECO:0007669"/>
    <property type="project" value="UniProtKB-KW"/>
</dbReference>
<accession>A0A369K851</accession>
<comment type="similarity">
    <text evidence="10">Belongs to the SGF11 family.</text>
</comment>
<protein>
    <recommendedName>
        <fullName evidence="10">SAGA-associated factor 11</fullName>
    </recommendedName>
</protein>
<keyword evidence="2" id="KW-0479">Metal-binding</keyword>
<keyword evidence="5" id="KW-0156">Chromatin regulator</keyword>
<feature type="compositionally biased region" description="Low complexity" evidence="11">
    <location>
        <begin position="275"/>
        <end position="292"/>
    </location>
</feature>
<dbReference type="InParanoid" id="A0A369K851"/>
<evidence type="ECO:0000256" key="2">
    <source>
        <dbReference type="ARBA" id="ARBA00022723"/>
    </source>
</evidence>
<feature type="compositionally biased region" description="Basic and acidic residues" evidence="11">
    <location>
        <begin position="202"/>
        <end position="211"/>
    </location>
</feature>
<gene>
    <name evidence="12" type="ORF">Hypma_015266</name>
</gene>
<feature type="compositionally biased region" description="Low complexity" evidence="11">
    <location>
        <begin position="109"/>
        <end position="121"/>
    </location>
</feature>
<dbReference type="GO" id="GO:0006325">
    <property type="term" value="P:chromatin organization"/>
    <property type="evidence" value="ECO:0007669"/>
    <property type="project" value="UniProtKB-KW"/>
</dbReference>
<dbReference type="InterPro" id="IPR013246">
    <property type="entry name" value="SAGA_su_Sgf11"/>
</dbReference>
<feature type="compositionally biased region" description="Polar residues" evidence="11">
    <location>
        <begin position="85"/>
        <end position="96"/>
    </location>
</feature>
<comment type="subcellular location">
    <subcellularLocation>
        <location evidence="1 10">Nucleus</location>
    </subcellularLocation>
</comment>
<organism evidence="12 13">
    <name type="scientific">Hypsizygus marmoreus</name>
    <name type="common">White beech mushroom</name>
    <name type="synonym">Agaricus marmoreus</name>
    <dbReference type="NCBI Taxonomy" id="39966"/>
    <lineage>
        <taxon>Eukaryota</taxon>
        <taxon>Fungi</taxon>
        <taxon>Dikarya</taxon>
        <taxon>Basidiomycota</taxon>
        <taxon>Agaricomycotina</taxon>
        <taxon>Agaricomycetes</taxon>
        <taxon>Agaricomycetidae</taxon>
        <taxon>Agaricales</taxon>
        <taxon>Tricholomatineae</taxon>
        <taxon>Lyophyllaceae</taxon>
        <taxon>Hypsizygus</taxon>
    </lineage>
</organism>
<feature type="compositionally biased region" description="Polar residues" evidence="11">
    <location>
        <begin position="295"/>
        <end position="306"/>
    </location>
</feature>
<comment type="caution">
    <text evidence="12">The sequence shown here is derived from an EMBL/GenBank/DDBJ whole genome shotgun (WGS) entry which is preliminary data.</text>
</comment>
<sequence length="357" mass="37293">MGTEIGANCVLNRSSNTPSVLFVGMPKSERDETLALLTARIFSAMVNDLVMDATLQSHHEVARSRAVCRVCHTHCGLAHAPGPSATANVSTMTSRPGTPASVNDAKAASGSSGTGTNTPTSVKDGNLYLDCVNCSRQIASNRYAPHLSTCMGLSSARRGAARGTNKSKQPSDPGRSVSPESDAGNVSDDSSKLKGKAKSMTKRADEAEFNLKRKRPVSPQVSPAKNQKKQKTSGSPVSRLKADPPASKARNNTYHPPSLSQSKVPSKLRDSSTASFIGGSSTSDSSRASSPGVTLASSFLGQNPPTRRNGKGKPKAAATVPLPKRPSPPRPPPLHVTDYTIDVEGEETGSSTDTDSS</sequence>
<dbReference type="EMBL" id="LUEZ02000010">
    <property type="protein sequence ID" value="RDB29017.1"/>
    <property type="molecule type" value="Genomic_DNA"/>
</dbReference>
<keyword evidence="6" id="KW-0805">Transcription regulation</keyword>
<feature type="compositionally biased region" description="Pro residues" evidence="11">
    <location>
        <begin position="323"/>
        <end position="334"/>
    </location>
</feature>
<evidence type="ECO:0000256" key="3">
    <source>
        <dbReference type="ARBA" id="ARBA00022771"/>
    </source>
</evidence>
<evidence type="ECO:0000256" key="7">
    <source>
        <dbReference type="ARBA" id="ARBA00023159"/>
    </source>
</evidence>
<keyword evidence="4" id="KW-0862">Zinc</keyword>
<reference evidence="12" key="1">
    <citation type="submission" date="2018-04" db="EMBL/GenBank/DDBJ databases">
        <title>Whole genome sequencing of Hypsizygus marmoreus.</title>
        <authorList>
            <person name="Choi I.-G."/>
            <person name="Min B."/>
            <person name="Kim J.-G."/>
            <person name="Kim S."/>
            <person name="Oh Y.-L."/>
            <person name="Kong W.-S."/>
            <person name="Park H."/>
            <person name="Jeong J."/>
            <person name="Song E.-S."/>
        </authorList>
    </citation>
    <scope>NUCLEOTIDE SEQUENCE [LARGE SCALE GENOMIC DNA]</scope>
    <source>
        <strain evidence="12">51987-8</strain>
    </source>
</reference>
<evidence type="ECO:0000256" key="8">
    <source>
        <dbReference type="ARBA" id="ARBA00023163"/>
    </source>
</evidence>
<dbReference type="GO" id="GO:0005634">
    <property type="term" value="C:nucleus"/>
    <property type="evidence" value="ECO:0007669"/>
    <property type="project" value="UniProtKB-SubCell"/>
</dbReference>
<evidence type="ECO:0000256" key="6">
    <source>
        <dbReference type="ARBA" id="ARBA00023015"/>
    </source>
</evidence>
<feature type="compositionally biased region" description="Low complexity" evidence="11">
    <location>
        <begin position="348"/>
        <end position="357"/>
    </location>
</feature>
<proteinExistence type="inferred from homology"/>